<feature type="transmembrane region" description="Helical" evidence="7">
    <location>
        <begin position="141"/>
        <end position="160"/>
    </location>
</feature>
<evidence type="ECO:0000256" key="3">
    <source>
        <dbReference type="ARBA" id="ARBA00022475"/>
    </source>
</evidence>
<feature type="transmembrane region" description="Helical" evidence="7">
    <location>
        <begin position="166"/>
        <end position="185"/>
    </location>
</feature>
<protein>
    <submittedName>
        <fullName evidence="9">MFS transporter, DHA1 family, multidrug resistance protein B</fullName>
    </submittedName>
</protein>
<feature type="transmembrane region" description="Helical" evidence="7">
    <location>
        <begin position="99"/>
        <end position="120"/>
    </location>
</feature>
<evidence type="ECO:0000256" key="1">
    <source>
        <dbReference type="ARBA" id="ARBA00004651"/>
    </source>
</evidence>
<dbReference type="GO" id="GO:0005886">
    <property type="term" value="C:plasma membrane"/>
    <property type="evidence" value="ECO:0007669"/>
    <property type="project" value="UniProtKB-SubCell"/>
</dbReference>
<comment type="subcellular location">
    <subcellularLocation>
        <location evidence="1">Cell membrane</location>
        <topology evidence="1">Multi-pass membrane protein</topology>
    </subcellularLocation>
</comment>
<feature type="transmembrane region" description="Helical" evidence="7">
    <location>
        <begin position="321"/>
        <end position="337"/>
    </location>
</feature>
<feature type="transmembrane region" description="Helical" evidence="7">
    <location>
        <begin position="216"/>
        <end position="233"/>
    </location>
</feature>
<dbReference type="CDD" id="cd17329">
    <property type="entry name" value="MFS_MdtH_MDR_like"/>
    <property type="match status" value="1"/>
</dbReference>
<dbReference type="InterPro" id="IPR005829">
    <property type="entry name" value="Sugar_transporter_CS"/>
</dbReference>
<keyword evidence="5 7" id="KW-1133">Transmembrane helix</keyword>
<keyword evidence="2" id="KW-0813">Transport</keyword>
<feature type="transmembrane region" description="Helical" evidence="7">
    <location>
        <begin position="298"/>
        <end position="315"/>
    </location>
</feature>
<keyword evidence="3" id="KW-1003">Cell membrane</keyword>
<dbReference type="SUPFAM" id="SSF103473">
    <property type="entry name" value="MFS general substrate transporter"/>
    <property type="match status" value="1"/>
</dbReference>
<evidence type="ECO:0000256" key="4">
    <source>
        <dbReference type="ARBA" id="ARBA00022692"/>
    </source>
</evidence>
<proteinExistence type="predicted"/>
<evidence type="ECO:0000313" key="9">
    <source>
        <dbReference type="EMBL" id="SDM78446.1"/>
    </source>
</evidence>
<dbReference type="Pfam" id="PF07690">
    <property type="entry name" value="MFS_1"/>
    <property type="match status" value="2"/>
</dbReference>
<keyword evidence="4 7" id="KW-0812">Transmembrane</keyword>
<dbReference type="InterPro" id="IPR036259">
    <property type="entry name" value="MFS_trans_sf"/>
</dbReference>
<gene>
    <name evidence="9" type="ORF">SAMN05216244_3394</name>
</gene>
<dbReference type="GO" id="GO:0022857">
    <property type="term" value="F:transmembrane transporter activity"/>
    <property type="evidence" value="ECO:0007669"/>
    <property type="project" value="InterPro"/>
</dbReference>
<sequence>MFKSLHPNIRVRIYTSFLSRIIGSMIFPFMAIYFTDKINAAAAGILLLINVIVQFLAGLYGGFLADMLGRKRLMVMGETMKLFAFTGMLLVNAPWGTSAIATFAMMLVISVATGFINPAAEAMLIDVSTKETRAFMYSINYWAVNLSLMLGLMIGGWLFKTHFFELLIGLVGMSVITLWMTSVLIKETLQSEKTAAQKQYGLLPLLRSYQTVIKDLPFVLFTLGGIAILSLEFQRNNFIAVRLEQDIVPRAFTWIEGHEVLVDGVRLLSLLTVVNTVMIVLFTAVISKWIKNKPEQPIMYAGFVLFGCGYAFMAFSNHIPGLFLAVVVLSIGELLYVPTRQSMLADIVDDSKRGAYMAFNGFVFQVGKMFGALGIIVGEAIGGMSMAVLYILFILFGIAFTRVAILKKTVTVPEGSRLHS</sequence>
<dbReference type="RefSeq" id="WP_074600449.1">
    <property type="nucleotide sequence ID" value="NZ_FNHF01000005.1"/>
</dbReference>
<feature type="transmembrane region" description="Helical" evidence="7">
    <location>
        <begin position="73"/>
        <end position="93"/>
    </location>
</feature>
<feature type="transmembrane region" description="Helical" evidence="7">
    <location>
        <begin position="267"/>
        <end position="286"/>
    </location>
</feature>
<dbReference type="InterPro" id="IPR011701">
    <property type="entry name" value="MFS"/>
</dbReference>
<dbReference type="InterPro" id="IPR050171">
    <property type="entry name" value="MFS_Transporters"/>
</dbReference>
<dbReference type="PANTHER" id="PTHR23517">
    <property type="entry name" value="RESISTANCE PROTEIN MDTM, PUTATIVE-RELATED-RELATED"/>
    <property type="match status" value="1"/>
</dbReference>
<dbReference type="STRING" id="482461.SAMN05216244_3394"/>
<dbReference type="EMBL" id="FNHF01000005">
    <property type="protein sequence ID" value="SDM78446.1"/>
    <property type="molecule type" value="Genomic_DNA"/>
</dbReference>
<accession>A0A1G9W2M7</accession>
<keyword evidence="10" id="KW-1185">Reference proteome</keyword>
<evidence type="ECO:0000259" key="8">
    <source>
        <dbReference type="PROSITE" id="PS50850"/>
    </source>
</evidence>
<evidence type="ECO:0000256" key="6">
    <source>
        <dbReference type="ARBA" id="ARBA00023136"/>
    </source>
</evidence>
<evidence type="ECO:0000256" key="7">
    <source>
        <dbReference type="SAM" id="Phobius"/>
    </source>
</evidence>
<dbReference type="InterPro" id="IPR020846">
    <property type="entry name" value="MFS_dom"/>
</dbReference>
<dbReference type="Proteomes" id="UP000182347">
    <property type="component" value="Unassembled WGS sequence"/>
</dbReference>
<dbReference type="PROSITE" id="PS50850">
    <property type="entry name" value="MFS"/>
    <property type="match status" value="1"/>
</dbReference>
<feature type="transmembrane region" description="Helical" evidence="7">
    <location>
        <begin position="387"/>
        <end position="405"/>
    </location>
</feature>
<feature type="transmembrane region" description="Helical" evidence="7">
    <location>
        <begin position="358"/>
        <end position="381"/>
    </location>
</feature>
<feature type="transmembrane region" description="Helical" evidence="7">
    <location>
        <begin position="12"/>
        <end position="34"/>
    </location>
</feature>
<evidence type="ECO:0000313" key="10">
    <source>
        <dbReference type="Proteomes" id="UP000182347"/>
    </source>
</evidence>
<dbReference type="PANTHER" id="PTHR23517:SF3">
    <property type="entry name" value="INTEGRAL MEMBRANE TRANSPORT PROTEIN"/>
    <property type="match status" value="1"/>
</dbReference>
<organism evidence="9 10">
    <name type="scientific">Sediminibacillus halophilus</name>
    <dbReference type="NCBI Taxonomy" id="482461"/>
    <lineage>
        <taxon>Bacteria</taxon>
        <taxon>Bacillati</taxon>
        <taxon>Bacillota</taxon>
        <taxon>Bacilli</taxon>
        <taxon>Bacillales</taxon>
        <taxon>Bacillaceae</taxon>
        <taxon>Sediminibacillus</taxon>
    </lineage>
</organism>
<feature type="domain" description="Major facilitator superfamily (MFS) profile" evidence="8">
    <location>
        <begin position="1"/>
        <end position="409"/>
    </location>
</feature>
<keyword evidence="6 7" id="KW-0472">Membrane</keyword>
<dbReference type="Gene3D" id="1.20.1250.20">
    <property type="entry name" value="MFS general substrate transporter like domains"/>
    <property type="match status" value="2"/>
</dbReference>
<evidence type="ECO:0000256" key="5">
    <source>
        <dbReference type="ARBA" id="ARBA00022989"/>
    </source>
</evidence>
<name>A0A1G9W2M7_9BACI</name>
<dbReference type="AlphaFoldDB" id="A0A1G9W2M7"/>
<dbReference type="OrthoDB" id="9793283at2"/>
<reference evidence="10" key="1">
    <citation type="submission" date="2016-10" db="EMBL/GenBank/DDBJ databases">
        <authorList>
            <person name="Varghese N."/>
            <person name="Submissions S."/>
        </authorList>
    </citation>
    <scope>NUCLEOTIDE SEQUENCE [LARGE SCALE GENOMIC DNA]</scope>
    <source>
        <strain evidence="10">CGMCC 1.6199</strain>
    </source>
</reference>
<feature type="transmembrane region" description="Helical" evidence="7">
    <location>
        <begin position="40"/>
        <end position="61"/>
    </location>
</feature>
<dbReference type="PROSITE" id="PS00216">
    <property type="entry name" value="SUGAR_TRANSPORT_1"/>
    <property type="match status" value="1"/>
</dbReference>
<evidence type="ECO:0000256" key="2">
    <source>
        <dbReference type="ARBA" id="ARBA00022448"/>
    </source>
</evidence>